<organism evidence="12 13">
    <name type="scientific">Methylotuvimicrobium buryatense</name>
    <name type="common">Methylomicrobium buryatense</name>
    <dbReference type="NCBI Taxonomy" id="95641"/>
    <lineage>
        <taxon>Bacteria</taxon>
        <taxon>Pseudomonadati</taxon>
        <taxon>Pseudomonadota</taxon>
        <taxon>Gammaproteobacteria</taxon>
        <taxon>Methylococcales</taxon>
        <taxon>Methylococcaceae</taxon>
        <taxon>Methylotuvimicrobium</taxon>
    </lineage>
</organism>
<dbReference type="Pfam" id="PF13442">
    <property type="entry name" value="Cytochrome_CBB3"/>
    <property type="match status" value="1"/>
</dbReference>
<dbReference type="PROSITE" id="PS51007">
    <property type="entry name" value="CYTC"/>
    <property type="match status" value="1"/>
</dbReference>
<evidence type="ECO:0000313" key="13">
    <source>
        <dbReference type="Proteomes" id="UP000305881"/>
    </source>
</evidence>
<dbReference type="Proteomes" id="UP000305881">
    <property type="component" value="Chromosome"/>
</dbReference>
<evidence type="ECO:0000256" key="5">
    <source>
        <dbReference type="ARBA" id="ARBA00022723"/>
    </source>
</evidence>
<sequence length="102" mass="10792">MSKFLKIALFSALSLTAVGVAQANDVFNKNCASCHAGGKNVMNPDKTLTSESLEKNGVNSLDAIKKLVSEGKAPMPGFASTLSKEEIESVSAYVLEQAKKGW</sequence>
<evidence type="ECO:0000256" key="9">
    <source>
        <dbReference type="PROSITE-ProRule" id="PRU00433"/>
    </source>
</evidence>
<gene>
    <name evidence="12" type="ORF">EQU24_05260</name>
</gene>
<dbReference type="GO" id="GO:0009055">
    <property type="term" value="F:electron transfer activity"/>
    <property type="evidence" value="ECO:0007669"/>
    <property type="project" value="InterPro"/>
</dbReference>
<dbReference type="InterPro" id="IPR023655">
    <property type="entry name" value="Cyt_C6"/>
</dbReference>
<keyword evidence="6" id="KW-0249">Electron transport</keyword>
<comment type="subcellular location">
    <subcellularLocation>
        <location evidence="1">Cellular thylakoid lumen</location>
    </subcellularLocation>
</comment>
<evidence type="ECO:0000256" key="8">
    <source>
        <dbReference type="ARBA" id="ARBA00023078"/>
    </source>
</evidence>
<name>A0A4P9UKG4_METBY</name>
<dbReference type="PANTHER" id="PTHR34688:SF2">
    <property type="entry name" value="CYTOCHROME C6, CHLOROPLASTIC"/>
    <property type="match status" value="1"/>
</dbReference>
<dbReference type="STRING" id="675511.GCA_000341735_01957"/>
<evidence type="ECO:0000256" key="1">
    <source>
        <dbReference type="ARBA" id="ARBA00004518"/>
    </source>
</evidence>
<evidence type="ECO:0000256" key="6">
    <source>
        <dbReference type="ARBA" id="ARBA00022982"/>
    </source>
</evidence>
<proteinExistence type="inferred from homology"/>
<dbReference type="OrthoDB" id="5570429at2"/>
<dbReference type="Gene3D" id="1.10.760.10">
    <property type="entry name" value="Cytochrome c-like domain"/>
    <property type="match status" value="1"/>
</dbReference>
<dbReference type="PANTHER" id="PTHR34688">
    <property type="entry name" value="CYTOCHROME C6, CHLOROPLASTIC"/>
    <property type="match status" value="1"/>
</dbReference>
<keyword evidence="4 9" id="KW-0349">Heme</keyword>
<feature type="domain" description="Cytochrome c" evidence="11">
    <location>
        <begin position="18"/>
        <end position="98"/>
    </location>
</feature>
<keyword evidence="5 9" id="KW-0479">Metal-binding</keyword>
<dbReference type="RefSeq" id="WP_017840498.1">
    <property type="nucleotide sequence ID" value="NZ_CP035467.1"/>
</dbReference>
<feature type="chain" id="PRO_5020948484" evidence="10">
    <location>
        <begin position="24"/>
        <end position="102"/>
    </location>
</feature>
<dbReference type="InterPro" id="IPR036909">
    <property type="entry name" value="Cyt_c-like_dom_sf"/>
</dbReference>
<evidence type="ECO:0000256" key="7">
    <source>
        <dbReference type="ARBA" id="ARBA00023004"/>
    </source>
</evidence>
<evidence type="ECO:0000256" key="3">
    <source>
        <dbReference type="ARBA" id="ARBA00022448"/>
    </source>
</evidence>
<dbReference type="SUPFAM" id="SSF46626">
    <property type="entry name" value="Cytochrome c"/>
    <property type="match status" value="1"/>
</dbReference>
<evidence type="ECO:0000256" key="2">
    <source>
        <dbReference type="ARBA" id="ARBA00009650"/>
    </source>
</evidence>
<evidence type="ECO:0000256" key="10">
    <source>
        <dbReference type="SAM" id="SignalP"/>
    </source>
</evidence>
<dbReference type="KEGG" id="mbur:EQU24_05260"/>
<keyword evidence="3" id="KW-0813">Transport</keyword>
<accession>A0A4P9UKG4</accession>
<comment type="similarity">
    <text evidence="2">Belongs to the cytochrome c family. PetJ subfamily.</text>
</comment>
<dbReference type="GO" id="GO:0005506">
    <property type="term" value="F:iron ion binding"/>
    <property type="evidence" value="ECO:0007669"/>
    <property type="project" value="InterPro"/>
</dbReference>
<evidence type="ECO:0000259" key="11">
    <source>
        <dbReference type="PROSITE" id="PS51007"/>
    </source>
</evidence>
<protein>
    <submittedName>
        <fullName evidence="12">C-type cytochrome</fullName>
    </submittedName>
</protein>
<dbReference type="InterPro" id="IPR008168">
    <property type="entry name" value="Cyt_C_IC"/>
</dbReference>
<evidence type="ECO:0000256" key="4">
    <source>
        <dbReference type="ARBA" id="ARBA00022617"/>
    </source>
</evidence>
<dbReference type="PRINTS" id="PR00605">
    <property type="entry name" value="CYTCHROMECIC"/>
</dbReference>
<dbReference type="InterPro" id="IPR009056">
    <property type="entry name" value="Cyt_c-like_dom"/>
</dbReference>
<feature type="signal peptide" evidence="10">
    <location>
        <begin position="1"/>
        <end position="23"/>
    </location>
</feature>
<dbReference type="EMBL" id="CP035467">
    <property type="protein sequence ID" value="QCW81722.1"/>
    <property type="molecule type" value="Genomic_DNA"/>
</dbReference>
<dbReference type="AlphaFoldDB" id="A0A4P9UKG4"/>
<reference evidence="13" key="1">
    <citation type="journal article" date="2019" name="J. Bacteriol.">
        <title>A Mutagenic Screen Identifies a TonB-Dependent Receptor Required for the Lanthanide Metal Switch in the Type I Methanotroph 'Methylotuvimicrobium buryatense' 5GB1C.</title>
        <authorList>
            <person name="Groom J.D."/>
            <person name="Ford S.M."/>
            <person name="Pesesky M.W."/>
            <person name="Lidstrom M.E."/>
        </authorList>
    </citation>
    <scope>NUCLEOTIDE SEQUENCE [LARGE SCALE GENOMIC DNA]</scope>
    <source>
        <strain evidence="13">5GB1C</strain>
    </source>
</reference>
<dbReference type="GO" id="GO:0031979">
    <property type="term" value="C:plasma membrane-derived thylakoid lumen"/>
    <property type="evidence" value="ECO:0007669"/>
    <property type="project" value="UniProtKB-SubCell"/>
</dbReference>
<dbReference type="GO" id="GO:0020037">
    <property type="term" value="F:heme binding"/>
    <property type="evidence" value="ECO:0007669"/>
    <property type="project" value="InterPro"/>
</dbReference>
<evidence type="ECO:0000313" key="12">
    <source>
        <dbReference type="EMBL" id="QCW81722.1"/>
    </source>
</evidence>
<keyword evidence="13" id="KW-1185">Reference proteome</keyword>
<keyword evidence="8" id="KW-0793">Thylakoid</keyword>
<keyword evidence="10" id="KW-0732">Signal</keyword>
<keyword evidence="7 9" id="KW-0408">Iron</keyword>